<organism evidence="1">
    <name type="scientific">Anguilla anguilla</name>
    <name type="common">European freshwater eel</name>
    <name type="synonym">Muraena anguilla</name>
    <dbReference type="NCBI Taxonomy" id="7936"/>
    <lineage>
        <taxon>Eukaryota</taxon>
        <taxon>Metazoa</taxon>
        <taxon>Chordata</taxon>
        <taxon>Craniata</taxon>
        <taxon>Vertebrata</taxon>
        <taxon>Euteleostomi</taxon>
        <taxon>Actinopterygii</taxon>
        <taxon>Neopterygii</taxon>
        <taxon>Teleostei</taxon>
        <taxon>Anguilliformes</taxon>
        <taxon>Anguillidae</taxon>
        <taxon>Anguilla</taxon>
    </lineage>
</organism>
<accession>A0A0E9UVV2</accession>
<dbReference type="EMBL" id="GBXM01038706">
    <property type="protein sequence ID" value="JAH69871.1"/>
    <property type="molecule type" value="Transcribed_RNA"/>
</dbReference>
<evidence type="ECO:0000313" key="1">
    <source>
        <dbReference type="EMBL" id="JAH69871.1"/>
    </source>
</evidence>
<dbReference type="AlphaFoldDB" id="A0A0E9UVV2"/>
<sequence length="45" mass="5268">MKVNFILSSSAGRALDPRGFKPFLKSLWLKNMTRVLHHCYLKMMT</sequence>
<reference evidence="1" key="2">
    <citation type="journal article" date="2015" name="Fish Shellfish Immunol.">
        <title>Early steps in the European eel (Anguilla anguilla)-Vibrio vulnificus interaction in the gills: Role of the RtxA13 toxin.</title>
        <authorList>
            <person name="Callol A."/>
            <person name="Pajuelo D."/>
            <person name="Ebbesson L."/>
            <person name="Teles M."/>
            <person name="MacKenzie S."/>
            <person name="Amaro C."/>
        </authorList>
    </citation>
    <scope>NUCLEOTIDE SEQUENCE</scope>
</reference>
<protein>
    <submittedName>
        <fullName evidence="1">Uncharacterized protein</fullName>
    </submittedName>
</protein>
<reference evidence="1" key="1">
    <citation type="submission" date="2014-11" db="EMBL/GenBank/DDBJ databases">
        <authorList>
            <person name="Amaro Gonzalez C."/>
        </authorList>
    </citation>
    <scope>NUCLEOTIDE SEQUENCE</scope>
</reference>
<name>A0A0E9UVV2_ANGAN</name>
<proteinExistence type="predicted"/>